<proteinExistence type="predicted"/>
<sequence length="38" mass="4314">MKKAGHISLIINHVDKNLKTKLIDISAVNSILFFVKTY</sequence>
<dbReference type="Proteomes" id="UP000663720">
    <property type="component" value="Chromosome"/>
</dbReference>
<evidence type="ECO:0000313" key="2">
    <source>
        <dbReference type="Proteomes" id="UP000663720"/>
    </source>
</evidence>
<gene>
    <name evidence="1" type="ORF">dnl_61830</name>
</gene>
<name>A0A975BEC8_9BACT</name>
<dbReference type="EMBL" id="CP061799">
    <property type="protein sequence ID" value="QTA83768.1"/>
    <property type="molecule type" value="Genomic_DNA"/>
</dbReference>
<protein>
    <submittedName>
        <fullName evidence="1">Uncharacterized protein</fullName>
    </submittedName>
</protein>
<evidence type="ECO:0000313" key="1">
    <source>
        <dbReference type="EMBL" id="QTA83768.1"/>
    </source>
</evidence>
<dbReference type="AlphaFoldDB" id="A0A975BEC8"/>
<dbReference type="KEGG" id="dli:dnl_61830"/>
<organism evidence="1 2">
    <name type="scientific">Desulfonema limicola</name>
    <dbReference type="NCBI Taxonomy" id="45656"/>
    <lineage>
        <taxon>Bacteria</taxon>
        <taxon>Pseudomonadati</taxon>
        <taxon>Thermodesulfobacteriota</taxon>
        <taxon>Desulfobacteria</taxon>
        <taxon>Desulfobacterales</taxon>
        <taxon>Desulfococcaceae</taxon>
        <taxon>Desulfonema</taxon>
    </lineage>
</organism>
<accession>A0A975BEC8</accession>
<reference evidence="1" key="1">
    <citation type="journal article" date="2021" name="Microb. Physiol.">
        <title>Proteogenomic Insights into the Physiology of Marine, Sulfate-Reducing, Filamentous Desulfonema limicola and Desulfonema magnum.</title>
        <authorList>
            <person name="Schnaars V."/>
            <person name="Wohlbrand L."/>
            <person name="Scheve S."/>
            <person name="Hinrichs C."/>
            <person name="Reinhardt R."/>
            <person name="Rabus R."/>
        </authorList>
    </citation>
    <scope>NUCLEOTIDE SEQUENCE</scope>
    <source>
        <strain evidence="1">5ac10</strain>
    </source>
</reference>
<keyword evidence="2" id="KW-1185">Reference proteome</keyword>